<feature type="compositionally biased region" description="Acidic residues" evidence="1">
    <location>
        <begin position="193"/>
        <end position="206"/>
    </location>
</feature>
<dbReference type="InParanoid" id="B7G4Q3"/>
<feature type="region of interest" description="Disordered" evidence="1">
    <location>
        <begin position="645"/>
        <end position="671"/>
    </location>
</feature>
<protein>
    <submittedName>
        <fullName evidence="2">Uncharacterized protein</fullName>
    </submittedName>
</protein>
<keyword evidence="3" id="KW-1185">Reference proteome</keyword>
<reference evidence="3" key="2">
    <citation type="submission" date="2008-08" db="EMBL/GenBank/DDBJ databases">
        <authorList>
            <consortium name="Diatom Consortium"/>
            <person name="Grigoriev I."/>
            <person name="Grimwood J."/>
            <person name="Kuo A."/>
            <person name="Otillar R.P."/>
            <person name="Salamov A."/>
            <person name="Detter J.C."/>
            <person name="Lindquist E."/>
            <person name="Shapiro H."/>
            <person name="Lucas S."/>
            <person name="Glavina del Rio T."/>
            <person name="Pitluck S."/>
            <person name="Rokhsar D."/>
            <person name="Bowler C."/>
        </authorList>
    </citation>
    <scope>GENOME REANNOTATION</scope>
    <source>
        <strain evidence="3">CCAP 1055/1</strain>
    </source>
</reference>
<feature type="compositionally biased region" description="Polar residues" evidence="1">
    <location>
        <begin position="122"/>
        <end position="137"/>
    </location>
</feature>
<dbReference type="OrthoDB" id="46834at2759"/>
<dbReference type="GeneID" id="7202724"/>
<evidence type="ECO:0000256" key="1">
    <source>
        <dbReference type="SAM" id="MobiDB-lite"/>
    </source>
</evidence>
<dbReference type="KEGG" id="pti:PHATRDRAFT_47734"/>
<feature type="compositionally biased region" description="Polar residues" evidence="1">
    <location>
        <begin position="219"/>
        <end position="240"/>
    </location>
</feature>
<dbReference type="HOGENOM" id="CLU_373632_0_0_1"/>
<feature type="region of interest" description="Disordered" evidence="1">
    <location>
        <begin position="482"/>
        <end position="523"/>
    </location>
</feature>
<feature type="region of interest" description="Disordered" evidence="1">
    <location>
        <begin position="173"/>
        <end position="240"/>
    </location>
</feature>
<name>B7G4Q3_PHATC</name>
<reference evidence="2 3" key="1">
    <citation type="journal article" date="2008" name="Nature">
        <title>The Phaeodactylum genome reveals the evolutionary history of diatom genomes.</title>
        <authorList>
            <person name="Bowler C."/>
            <person name="Allen A.E."/>
            <person name="Badger J.H."/>
            <person name="Grimwood J."/>
            <person name="Jabbari K."/>
            <person name="Kuo A."/>
            <person name="Maheswari U."/>
            <person name="Martens C."/>
            <person name="Maumus F."/>
            <person name="Otillar R.P."/>
            <person name="Rayko E."/>
            <person name="Salamov A."/>
            <person name="Vandepoele K."/>
            <person name="Beszteri B."/>
            <person name="Gruber A."/>
            <person name="Heijde M."/>
            <person name="Katinka M."/>
            <person name="Mock T."/>
            <person name="Valentin K."/>
            <person name="Verret F."/>
            <person name="Berges J.A."/>
            <person name="Brownlee C."/>
            <person name="Cadoret J.P."/>
            <person name="Chiovitti A."/>
            <person name="Choi C.J."/>
            <person name="Coesel S."/>
            <person name="De Martino A."/>
            <person name="Detter J.C."/>
            <person name="Durkin C."/>
            <person name="Falciatore A."/>
            <person name="Fournet J."/>
            <person name="Haruta M."/>
            <person name="Huysman M.J."/>
            <person name="Jenkins B.D."/>
            <person name="Jiroutova K."/>
            <person name="Jorgensen R.E."/>
            <person name="Joubert Y."/>
            <person name="Kaplan A."/>
            <person name="Kroger N."/>
            <person name="Kroth P.G."/>
            <person name="La Roche J."/>
            <person name="Lindquist E."/>
            <person name="Lommer M."/>
            <person name="Martin-Jezequel V."/>
            <person name="Lopez P.J."/>
            <person name="Lucas S."/>
            <person name="Mangogna M."/>
            <person name="McGinnis K."/>
            <person name="Medlin L.K."/>
            <person name="Montsant A."/>
            <person name="Oudot-Le Secq M.P."/>
            <person name="Napoli C."/>
            <person name="Obornik M."/>
            <person name="Parker M.S."/>
            <person name="Petit J.L."/>
            <person name="Porcel B.M."/>
            <person name="Poulsen N."/>
            <person name="Robison M."/>
            <person name="Rychlewski L."/>
            <person name="Rynearson T.A."/>
            <person name="Schmutz J."/>
            <person name="Shapiro H."/>
            <person name="Siaut M."/>
            <person name="Stanley M."/>
            <person name="Sussman M.R."/>
            <person name="Taylor A.R."/>
            <person name="Vardi A."/>
            <person name="von Dassow P."/>
            <person name="Vyverman W."/>
            <person name="Willis A."/>
            <person name="Wyrwicz L.S."/>
            <person name="Rokhsar D.S."/>
            <person name="Weissenbach J."/>
            <person name="Armbrust E.V."/>
            <person name="Green B.R."/>
            <person name="Van de Peer Y."/>
            <person name="Grigoriev I.V."/>
        </authorList>
    </citation>
    <scope>NUCLEOTIDE SEQUENCE [LARGE SCALE GENOMIC DNA]</scope>
    <source>
        <strain evidence="2 3">CCAP 1055/1</strain>
    </source>
</reference>
<dbReference type="RefSeq" id="XP_002181953.1">
    <property type="nucleotide sequence ID" value="XM_002181917.1"/>
</dbReference>
<feature type="compositionally biased region" description="Polar residues" evidence="1">
    <location>
        <begin position="173"/>
        <end position="186"/>
    </location>
</feature>
<dbReference type="EMBL" id="CM000616">
    <property type="protein sequence ID" value="EEC46493.1"/>
    <property type="molecule type" value="Genomic_DNA"/>
</dbReference>
<feature type="region of interest" description="Disordered" evidence="1">
    <location>
        <begin position="105"/>
        <end position="137"/>
    </location>
</feature>
<proteinExistence type="predicted"/>
<evidence type="ECO:0000313" key="3">
    <source>
        <dbReference type="Proteomes" id="UP000000759"/>
    </source>
</evidence>
<dbReference type="Proteomes" id="UP000000759">
    <property type="component" value="Chromosome 14"/>
</dbReference>
<dbReference type="PaxDb" id="2850-Phatr47734"/>
<evidence type="ECO:0000313" key="2">
    <source>
        <dbReference type="EMBL" id="EEC46493.1"/>
    </source>
</evidence>
<feature type="compositionally biased region" description="Low complexity" evidence="1">
    <location>
        <begin position="506"/>
        <end position="517"/>
    </location>
</feature>
<feature type="compositionally biased region" description="Basic and acidic residues" evidence="1">
    <location>
        <begin position="648"/>
        <end position="662"/>
    </location>
</feature>
<dbReference type="AlphaFoldDB" id="B7G4Q3"/>
<gene>
    <name evidence="2" type="ORF">PHATRDRAFT_47734</name>
</gene>
<organism evidence="2 3">
    <name type="scientific">Phaeodactylum tricornutum (strain CCAP 1055/1)</name>
    <dbReference type="NCBI Taxonomy" id="556484"/>
    <lineage>
        <taxon>Eukaryota</taxon>
        <taxon>Sar</taxon>
        <taxon>Stramenopiles</taxon>
        <taxon>Ochrophyta</taxon>
        <taxon>Bacillariophyta</taxon>
        <taxon>Bacillariophyceae</taxon>
        <taxon>Bacillariophycidae</taxon>
        <taxon>Naviculales</taxon>
        <taxon>Phaeodactylaceae</taxon>
        <taxon>Phaeodactylum</taxon>
    </lineage>
</organism>
<accession>B7G4Q3</accession>
<sequence length="744" mass="82425">MTSLWTFLQRHQADSIDDLSSHALGNQDSFDPHSPNLPAVTASHSCDTVENEYDDNNNHHHKRTQPTLIQIPLRHAPSTPEGLRSRPSVSLLRQELAIPSNLSWSPVANKEHRPSVLPPMPSNSWSTQGSLHSPPVSNSSFYAGDGIAQSPNLRPGRARTAVGALVVALQNVPPQRSHPSTCSLPSLPSRDLDEYEPNDVSEDSEEAFPYTPFGHTPTRHNPTLRRSSSPVSHDTSIVASPSSLTRPYSLIPAPRIVLPPNNDSPTSSRMSLMPNDPHEQPYDFEPLESSSRVVYACDQTQVSALEQESLQDRALVVEDDAAQDETNLALYNQRNQRLYQQHLLVACIERLQDQLHLVAHIETINEAGLQEVVKTSMDEEGILQGFSELDRHNIVANLNALLIEMDVAQQEEFFMSPTQVPMVAEPHNVLRDAILLCRTLVEVATPAEERCAHNQSHTPVEQQGRWKIIPGLAIAMGANVLPETPPPRGGDTSVFSLPESERTPMTSNVSTTSTITSHPQPDVHLGPALWQSGANGLQIRRTIQVLSSAFQTLSKSCRTLTAINPSAHDLARAAHSIKQVYSKQLARMDTEDLKHLIDAFELDIPPFRIARQVSRDQSEDGLPALPPLFTSRTVAEEFRLASAPQASRMERFHGPRQDDRESLFSPNTDDMRTWTLESEGEYDDDEDSLLLYDDLRRQDGSNEYNDQPEPRDAAPMSALIEPTHSQTAANFGPCCSLDEDDVCT</sequence>